<gene>
    <name evidence="2" type="ORF">D3875_22500</name>
</gene>
<dbReference type="PANTHER" id="PTHR43798">
    <property type="entry name" value="MONOACYLGLYCEROL LIPASE"/>
    <property type="match status" value="1"/>
</dbReference>
<feature type="domain" description="AB hydrolase-1" evidence="1">
    <location>
        <begin position="9"/>
        <end position="229"/>
    </location>
</feature>
<name>A0A418V031_9DEIO</name>
<proteinExistence type="predicted"/>
<evidence type="ECO:0000313" key="3">
    <source>
        <dbReference type="Proteomes" id="UP000286287"/>
    </source>
</evidence>
<dbReference type="GO" id="GO:0016787">
    <property type="term" value="F:hydrolase activity"/>
    <property type="evidence" value="ECO:0007669"/>
    <property type="project" value="UniProtKB-KW"/>
</dbReference>
<evidence type="ECO:0000313" key="2">
    <source>
        <dbReference type="EMBL" id="RJF69094.1"/>
    </source>
</evidence>
<dbReference type="RefSeq" id="WP_119766952.1">
    <property type="nucleotide sequence ID" value="NZ_QYUJ01000030.1"/>
</dbReference>
<dbReference type="InterPro" id="IPR029058">
    <property type="entry name" value="AB_hydrolase_fold"/>
</dbReference>
<dbReference type="Pfam" id="PF12697">
    <property type="entry name" value="Abhydrolase_6"/>
    <property type="match status" value="1"/>
</dbReference>
<dbReference type="InterPro" id="IPR000073">
    <property type="entry name" value="AB_hydrolase_1"/>
</dbReference>
<keyword evidence="2" id="KW-0378">Hydrolase</keyword>
<dbReference type="SUPFAM" id="SSF53474">
    <property type="entry name" value="alpha/beta-Hydrolases"/>
    <property type="match status" value="1"/>
</dbReference>
<reference evidence="2 3" key="1">
    <citation type="submission" date="2018-09" db="EMBL/GenBank/DDBJ databases">
        <authorList>
            <person name="Zhu H."/>
        </authorList>
    </citation>
    <scope>NUCLEOTIDE SEQUENCE [LARGE SCALE GENOMIC DNA]</scope>
    <source>
        <strain evidence="2 3">K2S05-167</strain>
    </source>
</reference>
<dbReference type="Proteomes" id="UP000286287">
    <property type="component" value="Unassembled WGS sequence"/>
</dbReference>
<organism evidence="2 3">
    <name type="scientific">Deinococcus cavernae</name>
    <dbReference type="NCBI Taxonomy" id="2320857"/>
    <lineage>
        <taxon>Bacteria</taxon>
        <taxon>Thermotogati</taxon>
        <taxon>Deinococcota</taxon>
        <taxon>Deinococci</taxon>
        <taxon>Deinococcales</taxon>
        <taxon>Deinococcaceae</taxon>
        <taxon>Deinococcus</taxon>
    </lineage>
</organism>
<dbReference type="AlphaFoldDB" id="A0A418V031"/>
<accession>A0A418V031</accession>
<dbReference type="EMBL" id="QYUJ01000030">
    <property type="protein sequence ID" value="RJF69094.1"/>
    <property type="molecule type" value="Genomic_DNA"/>
</dbReference>
<dbReference type="Gene3D" id="3.40.50.1820">
    <property type="entry name" value="alpha/beta hydrolase"/>
    <property type="match status" value="1"/>
</dbReference>
<dbReference type="InterPro" id="IPR050266">
    <property type="entry name" value="AB_hydrolase_sf"/>
</dbReference>
<evidence type="ECO:0000259" key="1">
    <source>
        <dbReference type="Pfam" id="PF12697"/>
    </source>
</evidence>
<sequence>MSSARPRTVLLVHAYPLSAHMWDSQEAALTGAGLTVIAPHLPGFGGRPGEMNSLADAARELLELLPDEPVSLVGLSMGGYVALELLAQAPQRFGRVVLADTSAAPDDEDKQRDRQAQAQRVMLEGRKFIIEAAQKEHSPQTFKTILPLMEAASREGIAAALKAIAGRADRRPTLPDLKVPLLVLVGDQDEITPLSEAQELARLGHAELKVIGGAGHLSNLDQPQAFNEALLNFLT</sequence>
<keyword evidence="3" id="KW-1185">Reference proteome</keyword>
<dbReference type="OrthoDB" id="252464at2"/>
<comment type="caution">
    <text evidence="2">The sequence shown here is derived from an EMBL/GenBank/DDBJ whole genome shotgun (WGS) entry which is preliminary data.</text>
</comment>
<protein>
    <submittedName>
        <fullName evidence="2">Alpha/beta hydrolase</fullName>
    </submittedName>
</protein>
<dbReference type="PANTHER" id="PTHR43798:SF29">
    <property type="entry name" value="AB HYDROLASE-1 DOMAIN-CONTAINING PROTEIN"/>
    <property type="match status" value="1"/>
</dbReference>